<dbReference type="GO" id="GO:0005819">
    <property type="term" value="C:spindle"/>
    <property type="evidence" value="ECO:0007669"/>
    <property type="project" value="UniProtKB-SubCell"/>
</dbReference>
<accession>A0A6I8P5F0</accession>
<dbReference type="InterPro" id="IPR051293">
    <property type="entry name" value="MTUS1/CCDC69"/>
</dbReference>
<evidence type="ECO:0000256" key="7">
    <source>
        <dbReference type="ARBA" id="ARBA00023288"/>
    </source>
</evidence>
<feature type="compositionally biased region" description="Basic and acidic residues" evidence="10">
    <location>
        <begin position="20"/>
        <end position="29"/>
    </location>
</feature>
<sequence length="310" mass="36385">MGCKCSKTSCCKPRRKRRQKAEQLPKPETQELGSLKADSGQTSLLCKETAELLEKQQREISRILQQHEEEKERLEADHRADKEKQAQEIRVQVTQERELELQEKLAEQFRALTEAHDGKLREIHLSNEREKAALTESFQAAQSSLKDTIDALNSQLEPFQTKMKRVEESILSRDYKKHIQDYGSPSQFWEQELKSLHFVIEMKNERIHEQDRKLMNLETVKEKNLFLEEKIKTLQQENEDLRVRGQNHLLVSRQLSDELLLVQEALEKESRSRQQIRQEKEELLYQLLNNSPQAFPLSSVTPTEVSFLPT</sequence>
<dbReference type="GeneID" id="100077984"/>
<organism evidence="11 12">
    <name type="scientific">Ornithorhynchus anatinus</name>
    <name type="common">Duckbill platypus</name>
    <dbReference type="NCBI Taxonomy" id="9258"/>
    <lineage>
        <taxon>Eukaryota</taxon>
        <taxon>Metazoa</taxon>
        <taxon>Chordata</taxon>
        <taxon>Craniata</taxon>
        <taxon>Vertebrata</taxon>
        <taxon>Euteleostomi</taxon>
        <taxon>Mammalia</taxon>
        <taxon>Monotremata</taxon>
        <taxon>Ornithorhynchidae</taxon>
        <taxon>Ornithorhynchus</taxon>
    </lineage>
</organism>
<evidence type="ECO:0000256" key="10">
    <source>
        <dbReference type="SAM" id="MobiDB-lite"/>
    </source>
</evidence>
<comment type="subcellular location">
    <subcellularLocation>
        <location evidence="1">Cytoplasm</location>
        <location evidence="1">Cytoskeleton</location>
        <location evidence="1">Spindle</location>
    </subcellularLocation>
    <subcellularLocation>
        <location evidence="2">Midbody</location>
    </subcellularLocation>
</comment>
<gene>
    <name evidence="11" type="primary">CCDC69</name>
</gene>
<reference evidence="11 12" key="1">
    <citation type="journal article" date="2008" name="Nature">
        <title>Genome analysis of the platypus reveals unique signatures of evolution.</title>
        <authorList>
            <person name="Warren W.C."/>
            <person name="Hillier L.W."/>
            <person name="Marshall Graves J.A."/>
            <person name="Birney E."/>
            <person name="Ponting C.P."/>
            <person name="Grutzner F."/>
            <person name="Belov K."/>
            <person name="Miller W."/>
            <person name="Clarke L."/>
            <person name="Chinwalla A.T."/>
            <person name="Yang S.P."/>
            <person name="Heger A."/>
            <person name="Locke D.P."/>
            <person name="Miethke P."/>
            <person name="Waters P.D."/>
            <person name="Veyrunes F."/>
            <person name="Fulton L."/>
            <person name="Fulton B."/>
            <person name="Graves T."/>
            <person name="Wallis J."/>
            <person name="Puente X.S."/>
            <person name="Lopez-Otin C."/>
            <person name="Ordonez G.R."/>
            <person name="Eichler E.E."/>
            <person name="Chen L."/>
            <person name="Cheng Z."/>
            <person name="Deakin J.E."/>
            <person name="Alsop A."/>
            <person name="Thompson K."/>
            <person name="Kirby P."/>
            <person name="Papenfuss A.T."/>
            <person name="Wakefield M.J."/>
            <person name="Olender T."/>
            <person name="Lancet D."/>
            <person name="Huttley G.A."/>
            <person name="Smit A.F."/>
            <person name="Pask A."/>
            <person name="Temple-Smith P."/>
            <person name="Batzer M.A."/>
            <person name="Walker J.A."/>
            <person name="Konkel M.K."/>
            <person name="Harris R.S."/>
            <person name="Whittington C.M."/>
            <person name="Wong E.S."/>
            <person name="Gemmell N.J."/>
            <person name="Buschiazzo E."/>
            <person name="Vargas Jentzsch I.M."/>
            <person name="Merkel A."/>
            <person name="Schmitz J."/>
            <person name="Zemann A."/>
            <person name="Churakov G."/>
            <person name="Kriegs J.O."/>
            <person name="Brosius J."/>
            <person name="Murchison E.P."/>
            <person name="Sachidanandam R."/>
            <person name="Smith C."/>
            <person name="Hannon G.J."/>
            <person name="Tsend-Ayush E."/>
            <person name="McMillan D."/>
            <person name="Attenborough R."/>
            <person name="Rens W."/>
            <person name="Ferguson-Smith M."/>
            <person name="Lefevre C.M."/>
            <person name="Sharp J.A."/>
            <person name="Nicholas K.R."/>
            <person name="Ray D.A."/>
            <person name="Kube M."/>
            <person name="Reinhardt R."/>
            <person name="Pringle T.H."/>
            <person name="Taylor J."/>
            <person name="Jones R.C."/>
            <person name="Nixon B."/>
            <person name="Dacheux J.L."/>
            <person name="Niwa H."/>
            <person name="Sekita Y."/>
            <person name="Huang X."/>
            <person name="Stark A."/>
            <person name="Kheradpour P."/>
            <person name="Kellis M."/>
            <person name="Flicek P."/>
            <person name="Chen Y."/>
            <person name="Webber C."/>
            <person name="Hardison R."/>
            <person name="Nelson J."/>
            <person name="Hallsworth-Pepin K."/>
            <person name="Delehaunty K."/>
            <person name="Markovic C."/>
            <person name="Minx P."/>
            <person name="Feng Y."/>
            <person name="Kremitzki C."/>
            <person name="Mitreva M."/>
            <person name="Glasscock J."/>
            <person name="Wylie T."/>
            <person name="Wohldmann P."/>
            <person name="Thiru P."/>
            <person name="Nhan M.N."/>
            <person name="Pohl C.S."/>
            <person name="Smith S.M."/>
            <person name="Hou S."/>
            <person name="Nefedov M."/>
            <person name="de Jong P.J."/>
            <person name="Renfree M.B."/>
            <person name="Mardis E.R."/>
            <person name="Wilson R.K."/>
        </authorList>
    </citation>
    <scope>NUCLEOTIDE SEQUENCE [LARGE SCALE GENOMIC DNA]</scope>
    <source>
        <strain evidence="11 12">Glennie</strain>
    </source>
</reference>
<dbReference type="PANTHER" id="PTHR24200:SF6">
    <property type="entry name" value="COILED-COIL DOMAIN-CONTAINING PROTEIN 69"/>
    <property type="match status" value="1"/>
</dbReference>
<feature type="region of interest" description="Disordered" evidence="10">
    <location>
        <begin position="1"/>
        <end position="40"/>
    </location>
</feature>
<protein>
    <submittedName>
        <fullName evidence="11">Coiled-coil domain containing 69</fullName>
    </submittedName>
</protein>
<name>A0A6I8P5F0_ORNAN</name>
<evidence type="ECO:0000313" key="12">
    <source>
        <dbReference type="Proteomes" id="UP000002279"/>
    </source>
</evidence>
<evidence type="ECO:0000256" key="1">
    <source>
        <dbReference type="ARBA" id="ARBA00004186"/>
    </source>
</evidence>
<feature type="region of interest" description="Disordered" evidence="10">
    <location>
        <begin position="65"/>
        <end position="84"/>
    </location>
</feature>
<evidence type="ECO:0000313" key="11">
    <source>
        <dbReference type="Ensembl" id="ENSOANP00000048153.1"/>
    </source>
</evidence>
<dbReference type="OrthoDB" id="10038993at2759"/>
<evidence type="ECO:0000256" key="4">
    <source>
        <dbReference type="ARBA" id="ARBA00022707"/>
    </source>
</evidence>
<keyword evidence="5 9" id="KW-0175">Coiled coil</keyword>
<keyword evidence="6" id="KW-0206">Cytoskeleton</keyword>
<dbReference type="AlphaFoldDB" id="A0A6I8P5F0"/>
<dbReference type="Proteomes" id="UP000002279">
    <property type="component" value="Chromosome X1"/>
</dbReference>
<proteinExistence type="inferred from homology"/>
<dbReference type="Ensembl" id="ENSOANT00000075012.1">
    <property type="protein sequence ID" value="ENSOANP00000048153.1"/>
    <property type="gene ID" value="ENSOANG00000047108.1"/>
</dbReference>
<reference evidence="11" key="2">
    <citation type="submission" date="2025-08" db="UniProtKB">
        <authorList>
            <consortium name="Ensembl"/>
        </authorList>
    </citation>
    <scope>IDENTIFICATION</scope>
    <source>
        <strain evidence="11">Glennie</strain>
    </source>
</reference>
<dbReference type="Bgee" id="ENSOANG00000047108">
    <property type="expression patterns" value="Expressed in endometrium and 8 other cell types or tissues"/>
</dbReference>
<dbReference type="PANTHER" id="PTHR24200">
    <property type="entry name" value="TOUCAN, ISOFORM A"/>
    <property type="match status" value="1"/>
</dbReference>
<dbReference type="GO" id="GO:0030496">
    <property type="term" value="C:midbody"/>
    <property type="evidence" value="ECO:0007669"/>
    <property type="project" value="UniProtKB-SubCell"/>
</dbReference>
<reference evidence="11" key="3">
    <citation type="submission" date="2025-09" db="UniProtKB">
        <authorList>
            <consortium name="Ensembl"/>
        </authorList>
    </citation>
    <scope>IDENTIFICATION</scope>
    <source>
        <strain evidence="11">Glennie</strain>
    </source>
</reference>
<keyword evidence="12" id="KW-1185">Reference proteome</keyword>
<dbReference type="CTD" id="26112"/>
<evidence type="ECO:0000256" key="6">
    <source>
        <dbReference type="ARBA" id="ARBA00023212"/>
    </source>
</evidence>
<keyword evidence="4" id="KW-0519">Myristate</keyword>
<keyword evidence="7" id="KW-0449">Lipoprotein</keyword>
<evidence type="ECO:0000256" key="8">
    <source>
        <dbReference type="ARBA" id="ARBA00038407"/>
    </source>
</evidence>
<dbReference type="KEGG" id="oaa:100077984"/>
<keyword evidence="3" id="KW-0963">Cytoplasm</keyword>
<evidence type="ECO:0000256" key="3">
    <source>
        <dbReference type="ARBA" id="ARBA00022490"/>
    </source>
</evidence>
<evidence type="ECO:0000256" key="9">
    <source>
        <dbReference type="SAM" id="Coils"/>
    </source>
</evidence>
<evidence type="ECO:0000256" key="2">
    <source>
        <dbReference type="ARBA" id="ARBA00004214"/>
    </source>
</evidence>
<dbReference type="GeneTree" id="ENSGT00950000183026"/>
<dbReference type="RefSeq" id="XP_028907192.1">
    <property type="nucleotide sequence ID" value="XM_029051359.2"/>
</dbReference>
<feature type="coiled-coil region" evidence="9">
    <location>
        <begin position="200"/>
        <end position="286"/>
    </location>
</feature>
<evidence type="ECO:0000256" key="5">
    <source>
        <dbReference type="ARBA" id="ARBA00023054"/>
    </source>
</evidence>
<comment type="similarity">
    <text evidence="8">Belongs to the CCDC69 family.</text>
</comment>